<accession>A0ABX9SHT1</accession>
<organism evidence="1 2">
    <name type="scientific">Photorhabdus asymbiotica</name>
    <dbReference type="NCBI Taxonomy" id="291112"/>
    <lineage>
        <taxon>Bacteria</taxon>
        <taxon>Pseudomonadati</taxon>
        <taxon>Pseudomonadota</taxon>
        <taxon>Gammaproteobacteria</taxon>
        <taxon>Enterobacterales</taxon>
        <taxon>Morganellaceae</taxon>
        <taxon>Photorhabdus</taxon>
    </lineage>
</organism>
<reference evidence="1 2" key="1">
    <citation type="submission" date="2018-10" db="EMBL/GenBank/DDBJ databases">
        <title>Genomic Encyclopedia of Archaeal and Bacterial Type Strains, Phase II (KMG-II): from individual species to whole genera.</title>
        <authorList>
            <person name="Goeker M."/>
        </authorList>
    </citation>
    <scope>NUCLEOTIDE SEQUENCE [LARGE SCALE GENOMIC DNA]</scope>
    <source>
        <strain evidence="1 2">DSM 15149</strain>
    </source>
</reference>
<protein>
    <submittedName>
        <fullName evidence="1">Inclusion body protein</fullName>
    </submittedName>
</protein>
<sequence>MSDIIQNRYDSVDGRVVTAEVIFVISVEDILAYLHNHQIDPKLYLDSTNPYRLNSGVYIISYTPTLGVHGMHASCSSGEHIKVPVGSNIRWRATTISDNFNYTVVLYKFYKLHSSGDDIISPPSKIWSHTSSKIIPALLSGVNANEDSPKLEFTETNDHFFQATALTKGKEQYTWAFCVYDGEDLQGYFKYDPYIKVI</sequence>
<gene>
    <name evidence="1" type="ORF">BDD30_4073</name>
</gene>
<dbReference type="InterPro" id="IPR038712">
    <property type="entry name" value="PixA-like_sf"/>
</dbReference>
<proteinExistence type="predicted"/>
<dbReference type="Proteomes" id="UP000280955">
    <property type="component" value="Unassembled WGS sequence"/>
</dbReference>
<keyword evidence="2" id="KW-1185">Reference proteome</keyword>
<dbReference type="RefSeq" id="WP_012776440.1">
    <property type="nucleotide sequence ID" value="NC_012962.1"/>
</dbReference>
<dbReference type="InterPro" id="IPR021087">
    <property type="entry name" value="Uncharacterised_PixA/AidA"/>
</dbReference>
<name>A0ABX9SHT1_9GAMM</name>
<dbReference type="Pfam" id="PF12306">
    <property type="entry name" value="PixA"/>
    <property type="match status" value="1"/>
</dbReference>
<dbReference type="Gene3D" id="2.60.40.3910">
    <property type="entry name" value="Inclusion body protein"/>
    <property type="match status" value="1"/>
</dbReference>
<dbReference type="EMBL" id="RBLJ01000005">
    <property type="protein sequence ID" value="RKS54498.1"/>
    <property type="molecule type" value="Genomic_DNA"/>
</dbReference>
<evidence type="ECO:0000313" key="1">
    <source>
        <dbReference type="EMBL" id="RKS54498.1"/>
    </source>
</evidence>
<evidence type="ECO:0000313" key="2">
    <source>
        <dbReference type="Proteomes" id="UP000280955"/>
    </source>
</evidence>
<comment type="caution">
    <text evidence="1">The sequence shown here is derived from an EMBL/GenBank/DDBJ whole genome shotgun (WGS) entry which is preliminary data.</text>
</comment>